<dbReference type="EMBL" id="FZNV01000003">
    <property type="protein sequence ID" value="SNR59543.1"/>
    <property type="molecule type" value="Genomic_DNA"/>
</dbReference>
<dbReference type="PANTHER" id="PTHR47893:SF1">
    <property type="entry name" value="REGULATORY PROTEIN PCHR"/>
    <property type="match status" value="1"/>
</dbReference>
<proteinExistence type="predicted"/>
<dbReference type="GO" id="GO:0003677">
    <property type="term" value="F:DNA binding"/>
    <property type="evidence" value="ECO:0007669"/>
    <property type="project" value="UniProtKB-KW"/>
</dbReference>
<sequence length="342" mass="39589">MNELTICSSNDFFSQLLYFFNGDLTEAWGERQFDFSNDLGHGAVRTIGFDWGITLLDLDITLHKDIKIVFNQCHTPFIDFIFISQGCLKYSKDNSGEHISLEQFQNIIFSPIGSSQPTFIYPKDQKLKINLIKVLPAEYQKKKHNNLTYLNESLMPLFTCSKETQPYLHLGNFSLQLADEIKQLSNIPDYGILRTLALEGRLYMILSMQLVEHHNFTENMNMPEAISKNEIIKIHRLTEYIIEHLADNTTITTLSSVSGLSPKKLQLGFKILYSKTVNEYIRQLKLEISRDYLKNTDLSVSEIVYAIGIKSRSYFSKIFFEAYEILPTEYRKQLKNKNTSLN</sequence>
<reference evidence="4 5" key="1">
    <citation type="submission" date="2017-06" db="EMBL/GenBank/DDBJ databases">
        <authorList>
            <person name="Varghese N."/>
            <person name="Submissions S."/>
        </authorList>
    </citation>
    <scope>NUCLEOTIDE SEQUENCE [LARGE SCALE GENOMIC DNA]</scope>
    <source>
        <strain evidence="4 5">DSM 19840</strain>
    </source>
</reference>
<dbReference type="InterPro" id="IPR009057">
    <property type="entry name" value="Homeodomain-like_sf"/>
</dbReference>
<dbReference type="Proteomes" id="UP000198337">
    <property type="component" value="Unassembled WGS sequence"/>
</dbReference>
<dbReference type="Gene3D" id="1.10.10.60">
    <property type="entry name" value="Homeodomain-like"/>
    <property type="match status" value="2"/>
</dbReference>
<dbReference type="SMART" id="SM00342">
    <property type="entry name" value="HTH_ARAC"/>
    <property type="match status" value="1"/>
</dbReference>
<keyword evidence="4" id="KW-0238">DNA-binding</keyword>
<keyword evidence="2" id="KW-0804">Transcription</keyword>
<evidence type="ECO:0000256" key="2">
    <source>
        <dbReference type="ARBA" id="ARBA00023163"/>
    </source>
</evidence>
<evidence type="ECO:0000313" key="4">
    <source>
        <dbReference type="EMBL" id="SNR59543.1"/>
    </source>
</evidence>
<evidence type="ECO:0000313" key="5">
    <source>
        <dbReference type="Proteomes" id="UP000198337"/>
    </source>
</evidence>
<evidence type="ECO:0000259" key="3">
    <source>
        <dbReference type="PROSITE" id="PS01124"/>
    </source>
</evidence>
<comment type="caution">
    <text evidence="4">The sequence shown here is derived from an EMBL/GenBank/DDBJ whole genome shotgun (WGS) entry which is preliminary data.</text>
</comment>
<gene>
    <name evidence="4" type="ORF">SAMN04488009_2715</name>
</gene>
<accession>A0ABY1SIU6</accession>
<dbReference type="InterPro" id="IPR053142">
    <property type="entry name" value="PchR_regulatory_protein"/>
</dbReference>
<dbReference type="Pfam" id="PF12833">
    <property type="entry name" value="HTH_18"/>
    <property type="match status" value="1"/>
</dbReference>
<keyword evidence="1" id="KW-0805">Transcription regulation</keyword>
<dbReference type="PROSITE" id="PS01124">
    <property type="entry name" value="HTH_ARAC_FAMILY_2"/>
    <property type="match status" value="1"/>
</dbReference>
<keyword evidence="5" id="KW-1185">Reference proteome</keyword>
<dbReference type="RefSeq" id="WP_089261131.1">
    <property type="nucleotide sequence ID" value="NZ_FZNV01000003.1"/>
</dbReference>
<name>A0ABY1SIU6_9FLAO</name>
<protein>
    <submittedName>
        <fullName evidence="4">AraC-type DNA-binding protein</fullName>
    </submittedName>
</protein>
<evidence type="ECO:0000256" key="1">
    <source>
        <dbReference type="ARBA" id="ARBA00023015"/>
    </source>
</evidence>
<dbReference type="PANTHER" id="PTHR47893">
    <property type="entry name" value="REGULATORY PROTEIN PCHR"/>
    <property type="match status" value="1"/>
</dbReference>
<organism evidence="4 5">
    <name type="scientific">Maribacter sedimenticola</name>
    <dbReference type="NCBI Taxonomy" id="228956"/>
    <lineage>
        <taxon>Bacteria</taxon>
        <taxon>Pseudomonadati</taxon>
        <taxon>Bacteroidota</taxon>
        <taxon>Flavobacteriia</taxon>
        <taxon>Flavobacteriales</taxon>
        <taxon>Flavobacteriaceae</taxon>
        <taxon>Maribacter</taxon>
    </lineage>
</organism>
<feature type="domain" description="HTH araC/xylS-type" evidence="3">
    <location>
        <begin position="235"/>
        <end position="333"/>
    </location>
</feature>
<dbReference type="InterPro" id="IPR018060">
    <property type="entry name" value="HTH_AraC"/>
</dbReference>
<dbReference type="SUPFAM" id="SSF46689">
    <property type="entry name" value="Homeodomain-like"/>
    <property type="match status" value="1"/>
</dbReference>